<dbReference type="AlphaFoldDB" id="A0A8J3DL89"/>
<proteinExistence type="predicted"/>
<sequence>MIRYRFFEIWRFLAALLIMLYHFSHFAPPETQWVKDDLERLRPLLDLFFIISGFLIFTRYEREVKDVATYLTYLGKRLARLYPLHLFTLAYFVLVGLAVQVGWSNTGGNPDLFDWSALPTQLLLVHAWGFEDRLSFNFVSWSLSAEWFAYLMLPVILIAYRRAGLGGLGLLVLLSFAFLEALVASGVTPFRRWIDIDSWGAYRVFADFALGAFISVLAARSRLRIVSTLYPWIAVMATCVSMLIGMTVYVNIALIALAIFLAAVTEKNRPAVCAYPLFLRPAAIVSFGVYLWHPVVESLMFSLIWSRYLEGHSSGIFFGYVAVSMLITIIIAMLSFRFLENPVAGYFLSRLGGSRKNDRVPQG</sequence>
<evidence type="ECO:0000256" key="1">
    <source>
        <dbReference type="SAM" id="Phobius"/>
    </source>
</evidence>
<feature type="transmembrane region" description="Helical" evidence="1">
    <location>
        <begin position="199"/>
        <end position="218"/>
    </location>
</feature>
<feature type="transmembrane region" description="Helical" evidence="1">
    <location>
        <begin position="138"/>
        <end position="160"/>
    </location>
</feature>
<dbReference type="GO" id="GO:0000271">
    <property type="term" value="P:polysaccharide biosynthetic process"/>
    <property type="evidence" value="ECO:0007669"/>
    <property type="project" value="TreeGrafter"/>
</dbReference>
<feature type="transmembrane region" description="Helical" evidence="1">
    <location>
        <begin position="7"/>
        <end position="24"/>
    </location>
</feature>
<keyword evidence="3" id="KW-0012">Acyltransferase</keyword>
<comment type="caution">
    <text evidence="3">The sequence shown here is derived from an EMBL/GenBank/DDBJ whole genome shotgun (WGS) entry which is preliminary data.</text>
</comment>
<dbReference type="RefSeq" id="WP_189488656.1">
    <property type="nucleotide sequence ID" value="NZ_BMZO01000003.1"/>
</dbReference>
<reference evidence="3" key="2">
    <citation type="submission" date="2020-09" db="EMBL/GenBank/DDBJ databases">
        <authorList>
            <person name="Sun Q."/>
            <person name="Kim S."/>
        </authorList>
    </citation>
    <scope>NUCLEOTIDE SEQUENCE</scope>
    <source>
        <strain evidence="3">KCTC 42097</strain>
    </source>
</reference>
<feature type="domain" description="Acyltransferase 3" evidence="2">
    <location>
        <begin position="6"/>
        <end position="332"/>
    </location>
</feature>
<keyword evidence="4" id="KW-1185">Reference proteome</keyword>
<dbReference type="Proteomes" id="UP000641137">
    <property type="component" value="Unassembled WGS sequence"/>
</dbReference>
<dbReference type="GO" id="GO:0016747">
    <property type="term" value="F:acyltransferase activity, transferring groups other than amino-acyl groups"/>
    <property type="evidence" value="ECO:0007669"/>
    <property type="project" value="InterPro"/>
</dbReference>
<keyword evidence="3" id="KW-0808">Transferase</keyword>
<feature type="transmembrane region" description="Helical" evidence="1">
    <location>
        <begin position="283"/>
        <end position="305"/>
    </location>
</feature>
<gene>
    <name evidence="3" type="ORF">GCM10010136_10610</name>
</gene>
<dbReference type="InterPro" id="IPR050879">
    <property type="entry name" value="Acyltransferase_3"/>
</dbReference>
<feature type="transmembrane region" description="Helical" evidence="1">
    <location>
        <begin position="167"/>
        <end position="187"/>
    </location>
</feature>
<keyword evidence="1" id="KW-1133">Transmembrane helix</keyword>
<feature type="transmembrane region" description="Helical" evidence="1">
    <location>
        <begin position="44"/>
        <end position="60"/>
    </location>
</feature>
<dbReference type="EMBL" id="BMZO01000003">
    <property type="protein sequence ID" value="GHC66968.1"/>
    <property type="molecule type" value="Genomic_DNA"/>
</dbReference>
<accession>A0A8J3DL89</accession>
<name>A0A8J3DL89_9HYPH</name>
<evidence type="ECO:0000259" key="2">
    <source>
        <dbReference type="Pfam" id="PF01757"/>
    </source>
</evidence>
<dbReference type="PANTHER" id="PTHR23028">
    <property type="entry name" value="ACETYLTRANSFERASE"/>
    <property type="match status" value="1"/>
</dbReference>
<reference evidence="3" key="1">
    <citation type="journal article" date="2014" name="Int. J. Syst. Evol. Microbiol.">
        <title>Complete genome sequence of Corynebacterium casei LMG S-19264T (=DSM 44701T), isolated from a smear-ripened cheese.</title>
        <authorList>
            <consortium name="US DOE Joint Genome Institute (JGI-PGF)"/>
            <person name="Walter F."/>
            <person name="Albersmeier A."/>
            <person name="Kalinowski J."/>
            <person name="Ruckert C."/>
        </authorList>
    </citation>
    <scope>NUCLEOTIDE SEQUENCE</scope>
    <source>
        <strain evidence="3">KCTC 42097</strain>
    </source>
</reference>
<dbReference type="Pfam" id="PF01757">
    <property type="entry name" value="Acyl_transf_3"/>
    <property type="match status" value="1"/>
</dbReference>
<protein>
    <submittedName>
        <fullName evidence="3">Acyltransferase</fullName>
    </submittedName>
</protein>
<evidence type="ECO:0000313" key="4">
    <source>
        <dbReference type="Proteomes" id="UP000641137"/>
    </source>
</evidence>
<keyword evidence="1" id="KW-0812">Transmembrane</keyword>
<dbReference type="GO" id="GO:0016020">
    <property type="term" value="C:membrane"/>
    <property type="evidence" value="ECO:0007669"/>
    <property type="project" value="TreeGrafter"/>
</dbReference>
<feature type="transmembrane region" description="Helical" evidence="1">
    <location>
        <begin position="317"/>
        <end position="339"/>
    </location>
</feature>
<feature type="transmembrane region" description="Helical" evidence="1">
    <location>
        <begin position="230"/>
        <end position="263"/>
    </location>
</feature>
<organism evidence="3 4">
    <name type="scientific">Limoniibacter endophyticus</name>
    <dbReference type="NCBI Taxonomy" id="1565040"/>
    <lineage>
        <taxon>Bacteria</taxon>
        <taxon>Pseudomonadati</taxon>
        <taxon>Pseudomonadota</taxon>
        <taxon>Alphaproteobacteria</taxon>
        <taxon>Hyphomicrobiales</taxon>
        <taxon>Bartonellaceae</taxon>
        <taxon>Limoniibacter</taxon>
    </lineage>
</organism>
<evidence type="ECO:0000313" key="3">
    <source>
        <dbReference type="EMBL" id="GHC66968.1"/>
    </source>
</evidence>
<feature type="transmembrane region" description="Helical" evidence="1">
    <location>
        <begin position="81"/>
        <end position="103"/>
    </location>
</feature>
<dbReference type="InterPro" id="IPR002656">
    <property type="entry name" value="Acyl_transf_3_dom"/>
</dbReference>
<dbReference type="PANTHER" id="PTHR23028:SF53">
    <property type="entry name" value="ACYL_TRANSF_3 DOMAIN-CONTAINING PROTEIN"/>
    <property type="match status" value="1"/>
</dbReference>
<keyword evidence="1" id="KW-0472">Membrane</keyword>